<evidence type="ECO:0000256" key="6">
    <source>
        <dbReference type="ARBA" id="ARBA00023242"/>
    </source>
</evidence>
<dbReference type="GO" id="GO:0016593">
    <property type="term" value="C:Cdc73/Paf1 complex"/>
    <property type="evidence" value="ECO:0007669"/>
    <property type="project" value="InterPro"/>
</dbReference>
<gene>
    <name evidence="9" type="ORF">WJX73_010549</name>
</gene>
<dbReference type="EMBL" id="JALJOQ010000102">
    <property type="protein sequence ID" value="KAK9798150.1"/>
    <property type="molecule type" value="Genomic_DNA"/>
</dbReference>
<dbReference type="GO" id="GO:0032259">
    <property type="term" value="P:methylation"/>
    <property type="evidence" value="ECO:0007669"/>
    <property type="project" value="UniProtKB-KW"/>
</dbReference>
<keyword evidence="10" id="KW-1185">Reference proteome</keyword>
<comment type="subcellular location">
    <subcellularLocation>
        <location evidence="1">Nucleus</location>
    </subcellularLocation>
</comment>
<organism evidence="9 10">
    <name type="scientific">Symbiochloris irregularis</name>
    <dbReference type="NCBI Taxonomy" id="706552"/>
    <lineage>
        <taxon>Eukaryota</taxon>
        <taxon>Viridiplantae</taxon>
        <taxon>Chlorophyta</taxon>
        <taxon>core chlorophytes</taxon>
        <taxon>Trebouxiophyceae</taxon>
        <taxon>Trebouxiales</taxon>
        <taxon>Trebouxiaceae</taxon>
        <taxon>Symbiochloris</taxon>
    </lineage>
</organism>
<sequence>MRLPRAQGAVPVAFLDRKALEEYFGGKTDTDPAIQTELLLPQAAADLASEPAAKRVRFDEGHAAGTQGALLARLLACERSLQDRNSQMTVRDKNFKRVLEYVASAQREAQRNQSNAQAAARSSGHASSSQPSSRSSSHHGRHGDDRHGSHRKSAASVAAKKPPIIIVPSAATAKINIFNAKAILEDGTYITPEQGRDAGAKRSQKVPFFRKFGRQDPVMYELTDQPPDPKSHDWSRVAAIFVTGAAWQFTNYPYKGADKGDTVDTFTHCLGIYLGFKDEQMPDTKYCSSRCSKFLREHAYPSEVCRPARLHRGQAVKYPPPVALPSGHRADSARLYSDPFSQPLLQACRLEDGALRSKSELTFDDLATRFIDDSLATAIGLMNMDLRQEYRQIVLLGCGMDSRPFRMSWPEGTILFELAAAEANAAAKAAMEACKARVPRACLLRRVNADLQSLPAASLERSMERVGFRGDRLSVWGIQGWHYMNMTLDQQRRLLADVSSLAAQNSLVAAEDTDEDFFDNIS</sequence>
<dbReference type="SUPFAM" id="SSF53335">
    <property type="entry name" value="S-adenosyl-L-methionine-dependent methyltransferases"/>
    <property type="match status" value="1"/>
</dbReference>
<evidence type="ECO:0000256" key="1">
    <source>
        <dbReference type="ARBA" id="ARBA00004123"/>
    </source>
</evidence>
<dbReference type="Proteomes" id="UP001465755">
    <property type="component" value="Unassembled WGS sequence"/>
</dbReference>
<feature type="compositionally biased region" description="Low complexity" evidence="7">
    <location>
        <begin position="106"/>
        <end position="135"/>
    </location>
</feature>
<name>A0AAW1NVZ5_9CHLO</name>
<dbReference type="Pfam" id="PF04072">
    <property type="entry name" value="LCM"/>
    <property type="match status" value="1"/>
</dbReference>
<feature type="domain" description="Cell division control protein 73 C-terminal" evidence="8">
    <location>
        <begin position="160"/>
        <end position="283"/>
    </location>
</feature>
<evidence type="ECO:0000256" key="3">
    <source>
        <dbReference type="ARBA" id="ARBA00022603"/>
    </source>
</evidence>
<comment type="caution">
    <text evidence="9">The sequence shown here is derived from an EMBL/GenBank/DDBJ whole genome shotgun (WGS) entry which is preliminary data.</text>
</comment>
<dbReference type="GO" id="GO:0006368">
    <property type="term" value="P:transcription elongation by RNA polymerase II"/>
    <property type="evidence" value="ECO:0007669"/>
    <property type="project" value="InterPro"/>
</dbReference>
<dbReference type="GO" id="GO:0008168">
    <property type="term" value="F:methyltransferase activity"/>
    <property type="evidence" value="ECO:0007669"/>
    <property type="project" value="UniProtKB-KW"/>
</dbReference>
<evidence type="ECO:0000259" key="8">
    <source>
        <dbReference type="Pfam" id="PF05179"/>
    </source>
</evidence>
<dbReference type="InterPro" id="IPR029063">
    <property type="entry name" value="SAM-dependent_MTases_sf"/>
</dbReference>
<dbReference type="InterPro" id="IPR007852">
    <property type="entry name" value="Cdc73/Parafibromin"/>
</dbReference>
<dbReference type="InterPro" id="IPR031336">
    <property type="entry name" value="CDC73_C"/>
</dbReference>
<dbReference type="GO" id="GO:0000993">
    <property type="term" value="F:RNA polymerase II complex binding"/>
    <property type="evidence" value="ECO:0007669"/>
    <property type="project" value="TreeGrafter"/>
</dbReference>
<dbReference type="Gene3D" id="3.40.50.150">
    <property type="entry name" value="Vaccinia Virus protein VP39"/>
    <property type="match status" value="1"/>
</dbReference>
<comment type="similarity">
    <text evidence="2">Belongs to the CDC73 family.</text>
</comment>
<dbReference type="PANTHER" id="PTHR12466:SF8">
    <property type="entry name" value="PARAFIBROMIN"/>
    <property type="match status" value="1"/>
</dbReference>
<feature type="region of interest" description="Disordered" evidence="7">
    <location>
        <begin position="106"/>
        <end position="160"/>
    </location>
</feature>
<evidence type="ECO:0000256" key="2">
    <source>
        <dbReference type="ARBA" id="ARBA00010427"/>
    </source>
</evidence>
<reference evidence="9 10" key="1">
    <citation type="journal article" date="2024" name="Nat. Commun.">
        <title>Phylogenomics reveals the evolutionary origins of lichenization in chlorophyte algae.</title>
        <authorList>
            <person name="Puginier C."/>
            <person name="Libourel C."/>
            <person name="Otte J."/>
            <person name="Skaloud P."/>
            <person name="Haon M."/>
            <person name="Grisel S."/>
            <person name="Petersen M."/>
            <person name="Berrin J.G."/>
            <person name="Delaux P.M."/>
            <person name="Dal Grande F."/>
            <person name="Keller J."/>
        </authorList>
    </citation>
    <scope>NUCLEOTIDE SEQUENCE [LARGE SCALE GENOMIC DNA]</scope>
    <source>
        <strain evidence="9 10">SAG 2036</strain>
    </source>
</reference>
<dbReference type="PANTHER" id="PTHR12466">
    <property type="entry name" value="CDC73 DOMAIN PROTEIN"/>
    <property type="match status" value="1"/>
</dbReference>
<dbReference type="Gene3D" id="3.40.50.11990">
    <property type="entry name" value="RNA polymerase II accessory factor, Cdc73 C-terminal domain"/>
    <property type="match status" value="1"/>
</dbReference>
<keyword evidence="5" id="KW-0804">Transcription</keyword>
<dbReference type="Pfam" id="PF05179">
    <property type="entry name" value="CDC73_C"/>
    <property type="match status" value="1"/>
</dbReference>
<evidence type="ECO:0000256" key="5">
    <source>
        <dbReference type="ARBA" id="ARBA00023163"/>
    </source>
</evidence>
<proteinExistence type="inferred from homology"/>
<keyword evidence="4" id="KW-0808">Transferase</keyword>
<keyword evidence="6" id="KW-0539">Nucleus</keyword>
<accession>A0AAW1NVZ5</accession>
<protein>
    <recommendedName>
        <fullName evidence="8">Cell division control protein 73 C-terminal domain-containing protein</fullName>
    </recommendedName>
</protein>
<evidence type="ECO:0000313" key="10">
    <source>
        <dbReference type="Proteomes" id="UP001465755"/>
    </source>
</evidence>
<dbReference type="InterPro" id="IPR007213">
    <property type="entry name" value="Ppm1/Ppm2/Tcmp"/>
</dbReference>
<evidence type="ECO:0000256" key="7">
    <source>
        <dbReference type="SAM" id="MobiDB-lite"/>
    </source>
</evidence>
<evidence type="ECO:0000256" key="4">
    <source>
        <dbReference type="ARBA" id="ARBA00022679"/>
    </source>
</evidence>
<keyword evidence="3" id="KW-0489">Methyltransferase</keyword>
<dbReference type="AlphaFoldDB" id="A0AAW1NVZ5"/>
<evidence type="ECO:0000313" key="9">
    <source>
        <dbReference type="EMBL" id="KAK9798150.1"/>
    </source>
</evidence>
<dbReference type="GO" id="GO:0032968">
    <property type="term" value="P:positive regulation of transcription elongation by RNA polymerase II"/>
    <property type="evidence" value="ECO:0007669"/>
    <property type="project" value="TreeGrafter"/>
</dbReference>
<dbReference type="InterPro" id="IPR038103">
    <property type="entry name" value="CDC73_C_sf"/>
</dbReference>